<dbReference type="Pfam" id="PF00072">
    <property type="entry name" value="Response_reg"/>
    <property type="match status" value="1"/>
</dbReference>
<proteinExistence type="predicted"/>
<name>A0ABP8LGJ8_9BURK</name>
<feature type="compositionally biased region" description="Polar residues" evidence="3">
    <location>
        <begin position="1"/>
        <end position="12"/>
    </location>
</feature>
<evidence type="ECO:0000313" key="7">
    <source>
        <dbReference type="Proteomes" id="UP001501788"/>
    </source>
</evidence>
<dbReference type="Gene3D" id="1.10.3210.10">
    <property type="entry name" value="Hypothetical protein af1432"/>
    <property type="match status" value="1"/>
</dbReference>
<gene>
    <name evidence="6" type="ORF">GCM10023090_27950</name>
</gene>
<organism evidence="6 7">
    <name type="scientific">Acidovorax lacteus</name>
    <dbReference type="NCBI Taxonomy" id="1924988"/>
    <lineage>
        <taxon>Bacteria</taxon>
        <taxon>Pseudomonadati</taxon>
        <taxon>Pseudomonadota</taxon>
        <taxon>Betaproteobacteria</taxon>
        <taxon>Burkholderiales</taxon>
        <taxon>Comamonadaceae</taxon>
        <taxon>Acidovorax</taxon>
    </lineage>
</organism>
<comment type="caution">
    <text evidence="6">The sequence shown here is derived from an EMBL/GenBank/DDBJ whole genome shotgun (WGS) entry which is preliminary data.</text>
</comment>
<dbReference type="Gene3D" id="3.40.50.2300">
    <property type="match status" value="1"/>
</dbReference>
<dbReference type="InterPro" id="IPR003607">
    <property type="entry name" value="HD/PDEase_dom"/>
</dbReference>
<dbReference type="CDD" id="cd00077">
    <property type="entry name" value="HDc"/>
    <property type="match status" value="1"/>
</dbReference>
<evidence type="ECO:0000259" key="4">
    <source>
        <dbReference type="PROSITE" id="PS50110"/>
    </source>
</evidence>
<dbReference type="PROSITE" id="PS50110">
    <property type="entry name" value="RESPONSE_REGULATORY"/>
    <property type="match status" value="1"/>
</dbReference>
<reference evidence="7" key="1">
    <citation type="journal article" date="2019" name="Int. J. Syst. Evol. Microbiol.">
        <title>The Global Catalogue of Microorganisms (GCM) 10K type strain sequencing project: providing services to taxonomists for standard genome sequencing and annotation.</title>
        <authorList>
            <consortium name="The Broad Institute Genomics Platform"/>
            <consortium name="The Broad Institute Genome Sequencing Center for Infectious Disease"/>
            <person name="Wu L."/>
            <person name="Ma J."/>
        </authorList>
    </citation>
    <scope>NUCLEOTIDE SEQUENCE [LARGE SCALE GENOMIC DNA]</scope>
    <source>
        <strain evidence="7">JCM 31890</strain>
    </source>
</reference>
<accession>A0ABP8LGJ8</accession>
<dbReference type="CDD" id="cd17569">
    <property type="entry name" value="REC_HupR-like"/>
    <property type="match status" value="1"/>
</dbReference>
<evidence type="ECO:0000313" key="6">
    <source>
        <dbReference type="EMBL" id="GAA4428734.1"/>
    </source>
</evidence>
<dbReference type="SUPFAM" id="SSF109604">
    <property type="entry name" value="HD-domain/PDEase-like"/>
    <property type="match status" value="1"/>
</dbReference>
<evidence type="ECO:0000256" key="2">
    <source>
        <dbReference type="SAM" id="Coils"/>
    </source>
</evidence>
<sequence length="453" mass="49635">MTDQIAPSTTPAPSEPVGPVGSPAMAASTWTVLCVDDEPNILSALKRVLRAEDCRVLQAGGGAEALSVLERETVDVVISDMRMPGMDGAALLAQVRERWPEVARILLTGYADMNATIAAINEGQIYRYIHKPWDETELRVTVRQAVERQRLERERAALQALTASQNEALRELNATLEARVAERTADLRSANEKLQRSYLTSIKIFSSLMELRSGPLAGHGKRTAQLARRVALAMELPPDAVQDVFVASLIHDVGFMALPDSILSKPVGRLTAEELAQYRRHPELGAQAFMALDEHQGVATVIRSHHERFDGSGFPQQLQGADIALGARILAVVDTYDDLLHGHLTGANLTEAEARTLLQRGRGTQFDPEVVDVFLHITQQAKPTQRPLVPTDTESLVPGMVLGKDLVSKEGVLLLSAGHVLSAEMIHRIRRYEKTEGLQIVLDIRLPEPNAAR</sequence>
<evidence type="ECO:0000256" key="3">
    <source>
        <dbReference type="SAM" id="MobiDB-lite"/>
    </source>
</evidence>
<dbReference type="InterPro" id="IPR011006">
    <property type="entry name" value="CheY-like_superfamily"/>
</dbReference>
<feature type="modified residue" description="4-aspartylphosphate" evidence="1">
    <location>
        <position position="80"/>
    </location>
</feature>
<protein>
    <submittedName>
        <fullName evidence="6">Response regulator</fullName>
    </submittedName>
</protein>
<dbReference type="RefSeq" id="WP_345066475.1">
    <property type="nucleotide sequence ID" value="NZ_BAABEX010000029.1"/>
</dbReference>
<dbReference type="SUPFAM" id="SSF52172">
    <property type="entry name" value="CheY-like"/>
    <property type="match status" value="1"/>
</dbReference>
<feature type="domain" description="HD-GYP" evidence="5">
    <location>
        <begin position="194"/>
        <end position="390"/>
    </location>
</feature>
<feature type="region of interest" description="Disordered" evidence="3">
    <location>
        <begin position="1"/>
        <end position="21"/>
    </location>
</feature>
<feature type="coiled-coil region" evidence="2">
    <location>
        <begin position="148"/>
        <end position="193"/>
    </location>
</feature>
<keyword evidence="7" id="KW-1185">Reference proteome</keyword>
<dbReference type="EMBL" id="BAABEX010000029">
    <property type="protein sequence ID" value="GAA4428734.1"/>
    <property type="molecule type" value="Genomic_DNA"/>
</dbReference>
<evidence type="ECO:0000259" key="5">
    <source>
        <dbReference type="PROSITE" id="PS51832"/>
    </source>
</evidence>
<dbReference type="PROSITE" id="PS51832">
    <property type="entry name" value="HD_GYP"/>
    <property type="match status" value="1"/>
</dbReference>
<dbReference type="InterPro" id="IPR052020">
    <property type="entry name" value="Cyclic_di-GMP/3'3'-cGAMP_PDE"/>
</dbReference>
<dbReference type="Pfam" id="PF13487">
    <property type="entry name" value="HD_5"/>
    <property type="match status" value="1"/>
</dbReference>
<keyword evidence="2" id="KW-0175">Coiled coil</keyword>
<dbReference type="SMART" id="SM00448">
    <property type="entry name" value="REC"/>
    <property type="match status" value="1"/>
</dbReference>
<keyword evidence="1" id="KW-0597">Phosphoprotein</keyword>
<dbReference type="PANTHER" id="PTHR45228">
    <property type="entry name" value="CYCLIC DI-GMP PHOSPHODIESTERASE TM_0186-RELATED"/>
    <property type="match status" value="1"/>
</dbReference>
<dbReference type="InterPro" id="IPR001789">
    <property type="entry name" value="Sig_transdc_resp-reg_receiver"/>
</dbReference>
<evidence type="ECO:0000256" key="1">
    <source>
        <dbReference type="PROSITE-ProRule" id="PRU00169"/>
    </source>
</evidence>
<dbReference type="InterPro" id="IPR037522">
    <property type="entry name" value="HD_GYP_dom"/>
</dbReference>
<dbReference type="Proteomes" id="UP001501788">
    <property type="component" value="Unassembled WGS sequence"/>
</dbReference>
<feature type="domain" description="Response regulatory" evidence="4">
    <location>
        <begin position="31"/>
        <end position="146"/>
    </location>
</feature>
<dbReference type="PANTHER" id="PTHR45228:SF8">
    <property type="entry name" value="TWO-COMPONENT RESPONSE REGULATOR-RELATED"/>
    <property type="match status" value="1"/>
</dbReference>